<gene>
    <name evidence="1" type="ORF">B0I18_10649</name>
</gene>
<name>A0A2P8D1F0_9BACT</name>
<proteinExistence type="predicted"/>
<comment type="caution">
    <text evidence="1">The sequence shown here is derived from an EMBL/GenBank/DDBJ whole genome shotgun (WGS) entry which is preliminary data.</text>
</comment>
<reference evidence="1 2" key="1">
    <citation type="submission" date="2018-03" db="EMBL/GenBank/DDBJ databases">
        <title>Genomic Encyclopedia of Type Strains, Phase III (KMG-III): the genomes of soil and plant-associated and newly described type strains.</title>
        <authorList>
            <person name="Whitman W."/>
        </authorList>
    </citation>
    <scope>NUCLEOTIDE SEQUENCE [LARGE SCALE GENOMIC DNA]</scope>
    <source>
        <strain evidence="1 2">CGMCC 1.12700</strain>
    </source>
</reference>
<organism evidence="1 2">
    <name type="scientific">Taibaiella chishuiensis</name>
    <dbReference type="NCBI Taxonomy" id="1434707"/>
    <lineage>
        <taxon>Bacteria</taxon>
        <taxon>Pseudomonadati</taxon>
        <taxon>Bacteroidota</taxon>
        <taxon>Chitinophagia</taxon>
        <taxon>Chitinophagales</taxon>
        <taxon>Chitinophagaceae</taxon>
        <taxon>Taibaiella</taxon>
    </lineage>
</organism>
<dbReference type="RefSeq" id="WP_106523650.1">
    <property type="nucleotide sequence ID" value="NZ_PYGD01000006.1"/>
</dbReference>
<evidence type="ECO:0000313" key="1">
    <source>
        <dbReference type="EMBL" id="PSK91039.1"/>
    </source>
</evidence>
<accession>A0A2P8D1F0</accession>
<dbReference type="AlphaFoldDB" id="A0A2P8D1F0"/>
<dbReference type="EMBL" id="PYGD01000006">
    <property type="protein sequence ID" value="PSK91039.1"/>
    <property type="molecule type" value="Genomic_DNA"/>
</dbReference>
<evidence type="ECO:0000313" key="2">
    <source>
        <dbReference type="Proteomes" id="UP000240572"/>
    </source>
</evidence>
<dbReference type="Proteomes" id="UP000240572">
    <property type="component" value="Unassembled WGS sequence"/>
</dbReference>
<sequence length="314" mass="36349">MDIIEEQTSTIRKLLFCEIEIEFRDTYTPNDADLFRSFFSRITKLSEDKDSLRYQKFGDKVLFMKDVIFDVTDKFITGKFFCIRTDVFPQIINMNSDELTDIVAGEQDGIAETSHFVIDYRSEIIKMSIEYNHSGAKISDFNNYCGLLGIKFEATSKFNVLMISASENHLKALEDKRTNISEFKIRILQSNLSLIQNADQGLYSALRNTFDLFDPKYAELKLKFDYKKQAIPKAKDMISNVVKSIKSDLAARKAIDTLSVRAENPDKNFKMELYDLLVEKLKTEITVKRKARSRAIVSEDILPKMREELIKIKI</sequence>
<keyword evidence="2" id="KW-1185">Reference proteome</keyword>
<dbReference type="OrthoDB" id="796579at2"/>
<protein>
    <submittedName>
        <fullName evidence="1">Uncharacterized protein</fullName>
    </submittedName>
</protein>